<dbReference type="InterPro" id="IPR029052">
    <property type="entry name" value="Metallo-depent_PP-like"/>
</dbReference>
<dbReference type="EMBL" id="LYXE01000127">
    <property type="protein sequence ID" value="PDV97704.1"/>
    <property type="molecule type" value="Genomic_DNA"/>
</dbReference>
<evidence type="ECO:0000313" key="4">
    <source>
        <dbReference type="EMBL" id="PDV97704.1"/>
    </source>
</evidence>
<sequence length="656" mass="74000">MSYSDQELRLLQLLSRRFPSITAAHNEMINLYAIMALPKGTDHYLSDIHGAYDQFDHMLRHASGAVRRKLAQTFEGELTNQEQIELALLVYYPEQKLRATLPTLDTPADWIAETIVRLARVARTSAQKYTRSKVRKRLDPQRAYVLEELLSESEAAETAQKEQYYRSIVATIVELGEGEAFIITLADLIRSLVIDRLYVIGDIYDRGPAAEKVMDRLMAYHYVSIQWGNHDVSWMGAASGCPALVANVVRVALRYSTLSTLIDGYGINLRELSRFADTVYSHDPCHAFRPKVASPIEDYTSAALARMHKAIAAIQFKLEAQIIRRHPEYQMEHRLILEGLDLAAGTAMIEGRTYQLLDANWPTMGGRDRSVLTPGESELIADLCAQFQQSTRLQRHIRFLYSYGNMFQVHDGNLKFHGCLPVDEAGNFIHFPLGGEELAGPALLTRYEQMAREAFFSRDVQVRRAGQDALWYLWCGEHSPLYGRLRMATFERYVIADPVAHEEPKGPYYALRDDEAFCKRVLVAFGADPEHGHIINGHTPVKTRRGERPLLAKGKLIIIDGGMSEAYQHETGIAGYTLVGSSHVLILAAHEAFTSAEAMIRTGHDPTPHTEYVQTFPRRLLIGDTDTGTLLRGQLEDLRKLVAAYREGVLIEQETL</sequence>
<dbReference type="GO" id="GO:0006094">
    <property type="term" value="P:gluconeogenesis"/>
    <property type="evidence" value="ECO:0007669"/>
    <property type="project" value="InterPro"/>
</dbReference>
<dbReference type="Gene3D" id="3.60.21.10">
    <property type="match status" value="1"/>
</dbReference>
<dbReference type="GO" id="GO:0042132">
    <property type="term" value="F:fructose 1,6-bisphosphate 1-phosphatase activity"/>
    <property type="evidence" value="ECO:0007669"/>
    <property type="project" value="InterPro"/>
</dbReference>
<keyword evidence="5" id="KW-1185">Reference proteome</keyword>
<reference evidence="4 5" key="1">
    <citation type="submission" date="2016-05" db="EMBL/GenBank/DDBJ databases">
        <authorList>
            <person name="Lavstsen T."/>
            <person name="Jespersen J.S."/>
        </authorList>
    </citation>
    <scope>NUCLEOTIDE SEQUENCE [LARGE SCALE GENOMIC DNA]</scope>
    <source>
        <strain evidence="4 5">B7-9</strain>
    </source>
</reference>
<evidence type="ECO:0000256" key="3">
    <source>
        <dbReference type="ARBA" id="ARBA00023277"/>
    </source>
</evidence>
<protein>
    <recommendedName>
        <fullName evidence="6">Fructose 1,6-bisphosphatase</fullName>
    </recommendedName>
</protein>
<accession>A0A2H3KIP3</accession>
<proteinExistence type="inferred from homology"/>
<dbReference type="OrthoDB" id="9779903at2"/>
<comment type="caution">
    <text evidence="4">The sequence shown here is derived from an EMBL/GenBank/DDBJ whole genome shotgun (WGS) entry which is preliminary data.</text>
</comment>
<dbReference type="Pfam" id="PF06874">
    <property type="entry name" value="FBPase_2"/>
    <property type="match status" value="1"/>
</dbReference>
<evidence type="ECO:0000256" key="2">
    <source>
        <dbReference type="ARBA" id="ARBA00023211"/>
    </source>
</evidence>
<dbReference type="AlphaFoldDB" id="A0A2H3KIP3"/>
<dbReference type="InterPro" id="IPR009164">
    <property type="entry name" value="FBPtase_class3"/>
</dbReference>
<gene>
    <name evidence="4" type="ORF">A9Q02_04445</name>
</gene>
<keyword evidence="1" id="KW-0378">Hydrolase</keyword>
<dbReference type="RefSeq" id="WP_097654334.1">
    <property type="nucleotide sequence ID" value="NZ_LYXE01000127.1"/>
</dbReference>
<evidence type="ECO:0000256" key="1">
    <source>
        <dbReference type="ARBA" id="ARBA00022801"/>
    </source>
</evidence>
<organism evidence="4 5">
    <name type="scientific">Candidatus Chloroploca asiatica</name>
    <dbReference type="NCBI Taxonomy" id="1506545"/>
    <lineage>
        <taxon>Bacteria</taxon>
        <taxon>Bacillati</taxon>
        <taxon>Chloroflexota</taxon>
        <taxon>Chloroflexia</taxon>
        <taxon>Chloroflexales</taxon>
        <taxon>Chloroflexineae</taxon>
        <taxon>Oscillochloridaceae</taxon>
        <taxon>Candidatus Chloroploca</taxon>
    </lineage>
</organism>
<dbReference type="HAMAP" id="MF_01854">
    <property type="entry name" value="FBPase_class3"/>
    <property type="match status" value="1"/>
</dbReference>
<dbReference type="SUPFAM" id="SSF56300">
    <property type="entry name" value="Metallo-dependent phosphatases"/>
    <property type="match status" value="1"/>
</dbReference>
<keyword evidence="3" id="KW-0119">Carbohydrate metabolism</keyword>
<name>A0A2H3KIP3_9CHLR</name>
<evidence type="ECO:0000313" key="5">
    <source>
        <dbReference type="Proteomes" id="UP000220922"/>
    </source>
</evidence>
<dbReference type="Proteomes" id="UP000220922">
    <property type="component" value="Unassembled WGS sequence"/>
</dbReference>
<keyword evidence="2" id="KW-0464">Manganese</keyword>
<evidence type="ECO:0008006" key="6">
    <source>
        <dbReference type="Google" id="ProtNLM"/>
    </source>
</evidence>